<dbReference type="OrthoDB" id="992776at2759"/>
<dbReference type="PANTHER" id="PTHR46100">
    <property type="entry name" value="IMP2'P"/>
    <property type="match status" value="1"/>
</dbReference>
<feature type="region of interest" description="Disordered" evidence="1">
    <location>
        <begin position="349"/>
        <end position="391"/>
    </location>
</feature>
<feature type="compositionally biased region" description="Acidic residues" evidence="1">
    <location>
        <begin position="272"/>
        <end position="288"/>
    </location>
</feature>
<evidence type="ECO:0000313" key="4">
    <source>
        <dbReference type="Proteomes" id="UP000799324"/>
    </source>
</evidence>
<keyword evidence="4" id="KW-1185">Reference proteome</keyword>
<feature type="region of interest" description="Disordered" evidence="1">
    <location>
        <begin position="17"/>
        <end position="47"/>
    </location>
</feature>
<sequence>MSLESALDEERREVMALLEGRPSAPRAPRAASPAVGGRAHSPAVAASPIRSMLDVAGPSSARHASIAGVGVGVTSPTFSSMLNPSSPPPTGIRNSSLSRGPMPSSPPPSARSLASPTLNPESAYQFEMMPTIESHSMPKRVAQGGKKKQGRAMSSVYGNSGDILGTSRDRDRHGSVGGFLSKKPSSPGPGRSQSPGGRMLNTNSFNLMATPGKYMTDSGKVVDMHSAYRRLSDGALLRSGGALSSLPSRKGLDLSKGESLAPGGGVRLATDDYGDDEDAIQSSEEDYDSAGSSEGENWASQKRRGRRRTRQNEGPEKHGGDRIPKSLLAAAEDERKDVSSNYHVRSLLEPEVTVTGPNGEKMANRKSGVHPHTNFDQGGSGLSTPFSSDTEADLSEIKAAQHMAMHISPIHSSPDAHRCVRQIVRGKYSQFQQDAENGLRRQRVYLVATDISEEAAYALEWTIGTVLRDGDTLLAVYAVDGETGVGGADSAGVAIGGGATAQQETDSLMQTLSNTKDMTQSSIGPGPSPLQNNVSASEVDVETMGRAEKARYQAAVEVSDRCVKLLRRTRLQVRIVVEVFHCKSPKHMITEVIDFLEPTLVILGSRGRSALKGVLLGSFSNYLVTKSSVPVMVARKRLRKHSKYKRKNLRLSNVLTNPTGKLANAKID</sequence>
<gene>
    <name evidence="3" type="ORF">K491DRAFT_721454</name>
</gene>
<reference evidence="3" key="1">
    <citation type="journal article" date="2020" name="Stud. Mycol.">
        <title>101 Dothideomycetes genomes: a test case for predicting lifestyles and emergence of pathogens.</title>
        <authorList>
            <person name="Haridas S."/>
            <person name="Albert R."/>
            <person name="Binder M."/>
            <person name="Bloem J."/>
            <person name="Labutti K."/>
            <person name="Salamov A."/>
            <person name="Andreopoulos B."/>
            <person name="Baker S."/>
            <person name="Barry K."/>
            <person name="Bills G."/>
            <person name="Bluhm B."/>
            <person name="Cannon C."/>
            <person name="Castanera R."/>
            <person name="Culley D."/>
            <person name="Daum C."/>
            <person name="Ezra D."/>
            <person name="Gonzalez J."/>
            <person name="Henrissat B."/>
            <person name="Kuo A."/>
            <person name="Liang C."/>
            <person name="Lipzen A."/>
            <person name="Lutzoni F."/>
            <person name="Magnuson J."/>
            <person name="Mondo S."/>
            <person name="Nolan M."/>
            <person name="Ohm R."/>
            <person name="Pangilinan J."/>
            <person name="Park H.-J."/>
            <person name="Ramirez L."/>
            <person name="Alfaro M."/>
            <person name="Sun H."/>
            <person name="Tritt A."/>
            <person name="Yoshinaga Y."/>
            <person name="Zwiers L.-H."/>
            <person name="Turgeon B."/>
            <person name="Goodwin S."/>
            <person name="Spatafora J."/>
            <person name="Crous P."/>
            <person name="Grigoriev I."/>
        </authorList>
    </citation>
    <scope>NUCLEOTIDE SEQUENCE</scope>
    <source>
        <strain evidence="3">CBS 122681</strain>
    </source>
</reference>
<evidence type="ECO:0000256" key="1">
    <source>
        <dbReference type="SAM" id="MobiDB-lite"/>
    </source>
</evidence>
<proteinExistence type="predicted"/>
<name>A0A6A6SSW6_9PLEO</name>
<dbReference type="InterPro" id="IPR006015">
    <property type="entry name" value="Universal_stress_UspA"/>
</dbReference>
<dbReference type="PANTHER" id="PTHR46100:SF4">
    <property type="entry name" value="USPA DOMAIN-CONTAINING PROTEIN"/>
    <property type="match status" value="1"/>
</dbReference>
<feature type="domain" description="UspA" evidence="2">
    <location>
        <begin position="446"/>
        <end position="635"/>
    </location>
</feature>
<dbReference type="InterPro" id="IPR014729">
    <property type="entry name" value="Rossmann-like_a/b/a_fold"/>
</dbReference>
<feature type="compositionally biased region" description="Low complexity" evidence="1">
    <location>
        <begin position="20"/>
        <end position="39"/>
    </location>
</feature>
<dbReference type="CDD" id="cd23659">
    <property type="entry name" value="USP_At3g01520-like"/>
    <property type="match status" value="1"/>
</dbReference>
<feature type="region of interest" description="Disordered" evidence="1">
    <location>
        <begin position="243"/>
        <end position="326"/>
    </location>
</feature>
<dbReference type="InterPro" id="IPR006016">
    <property type="entry name" value="UspA"/>
</dbReference>
<feature type="region of interest" description="Disordered" evidence="1">
    <location>
        <begin position="131"/>
        <end position="205"/>
    </location>
</feature>
<feature type="compositionally biased region" description="Basic and acidic residues" evidence="1">
    <location>
        <begin position="310"/>
        <end position="324"/>
    </location>
</feature>
<feature type="region of interest" description="Disordered" evidence="1">
    <location>
        <begin position="79"/>
        <end position="117"/>
    </location>
</feature>
<feature type="compositionally biased region" description="Low complexity" evidence="1">
    <location>
        <begin position="184"/>
        <end position="198"/>
    </location>
</feature>
<accession>A0A6A6SSW6</accession>
<dbReference type="SUPFAM" id="SSF52402">
    <property type="entry name" value="Adenine nucleotide alpha hydrolases-like"/>
    <property type="match status" value="1"/>
</dbReference>
<dbReference type="AlphaFoldDB" id="A0A6A6SSW6"/>
<dbReference type="Pfam" id="PF00582">
    <property type="entry name" value="Usp"/>
    <property type="match status" value="1"/>
</dbReference>
<dbReference type="PRINTS" id="PR01438">
    <property type="entry name" value="UNVRSLSTRESS"/>
</dbReference>
<evidence type="ECO:0000259" key="2">
    <source>
        <dbReference type="Pfam" id="PF00582"/>
    </source>
</evidence>
<evidence type="ECO:0000313" key="3">
    <source>
        <dbReference type="EMBL" id="KAF2649663.1"/>
    </source>
</evidence>
<protein>
    <recommendedName>
        <fullName evidence="2">UspA domain-containing protein</fullName>
    </recommendedName>
</protein>
<dbReference type="Proteomes" id="UP000799324">
    <property type="component" value="Unassembled WGS sequence"/>
</dbReference>
<feature type="compositionally biased region" description="Polar residues" evidence="1">
    <location>
        <begin position="374"/>
        <end position="389"/>
    </location>
</feature>
<feature type="compositionally biased region" description="Polar residues" evidence="1">
    <location>
        <begin position="290"/>
        <end position="300"/>
    </location>
</feature>
<organism evidence="3 4">
    <name type="scientific">Lophiostoma macrostomum CBS 122681</name>
    <dbReference type="NCBI Taxonomy" id="1314788"/>
    <lineage>
        <taxon>Eukaryota</taxon>
        <taxon>Fungi</taxon>
        <taxon>Dikarya</taxon>
        <taxon>Ascomycota</taxon>
        <taxon>Pezizomycotina</taxon>
        <taxon>Dothideomycetes</taxon>
        <taxon>Pleosporomycetidae</taxon>
        <taxon>Pleosporales</taxon>
        <taxon>Lophiostomataceae</taxon>
        <taxon>Lophiostoma</taxon>
    </lineage>
</organism>
<dbReference type="EMBL" id="MU004483">
    <property type="protein sequence ID" value="KAF2649663.1"/>
    <property type="molecule type" value="Genomic_DNA"/>
</dbReference>
<dbReference type="Gene3D" id="3.40.50.620">
    <property type="entry name" value="HUPs"/>
    <property type="match status" value="1"/>
</dbReference>